<dbReference type="RefSeq" id="WP_194537112.1">
    <property type="nucleotide sequence ID" value="NZ_JACEFB010000002.1"/>
</dbReference>
<evidence type="ECO:0000256" key="6">
    <source>
        <dbReference type="RuleBase" id="RU003477"/>
    </source>
</evidence>
<keyword evidence="10" id="KW-1185">Reference proteome</keyword>
<gene>
    <name evidence="5 9" type="primary">rplX</name>
    <name evidence="9" type="ORF">H0921_06000</name>
</gene>
<evidence type="ECO:0000259" key="8">
    <source>
        <dbReference type="SMART" id="SM00739"/>
    </source>
</evidence>
<reference evidence="9 10" key="1">
    <citation type="submission" date="2020-07" db="EMBL/GenBank/DDBJ databases">
        <title>Thermogemmata thermophila gen. nov., sp. nov., a novel moderate thermophilic planctomycete from a Kamchatka hot spring.</title>
        <authorList>
            <person name="Elcheninov A.G."/>
            <person name="Podosokorskaya O.A."/>
            <person name="Kovaleva O.L."/>
            <person name="Novikov A."/>
            <person name="Bonch-Osmolovskaya E.A."/>
            <person name="Toshchakov S.V."/>
            <person name="Kublanov I.V."/>
        </authorList>
    </citation>
    <scope>NUCLEOTIDE SEQUENCE [LARGE SCALE GENOMIC DNA]</scope>
    <source>
        <strain evidence="9 10">2918</strain>
    </source>
</reference>
<evidence type="ECO:0000256" key="3">
    <source>
        <dbReference type="ARBA" id="ARBA00023274"/>
    </source>
</evidence>
<dbReference type="InterPro" id="IPR005824">
    <property type="entry name" value="KOW"/>
</dbReference>
<keyword evidence="2 5" id="KW-0689">Ribosomal protein</keyword>
<evidence type="ECO:0000313" key="10">
    <source>
        <dbReference type="Proteomes" id="UP000542342"/>
    </source>
</evidence>
<dbReference type="PANTHER" id="PTHR12903">
    <property type="entry name" value="MITOCHONDRIAL RIBOSOMAL PROTEIN L24"/>
    <property type="match status" value="1"/>
</dbReference>
<evidence type="ECO:0000256" key="7">
    <source>
        <dbReference type="SAM" id="MobiDB-lite"/>
    </source>
</evidence>
<evidence type="ECO:0000256" key="5">
    <source>
        <dbReference type="HAMAP-Rule" id="MF_01326"/>
    </source>
</evidence>
<dbReference type="HAMAP" id="MF_01326_B">
    <property type="entry name" value="Ribosomal_uL24_B"/>
    <property type="match status" value="1"/>
</dbReference>
<keyword evidence="5" id="KW-0699">rRNA-binding</keyword>
<dbReference type="NCBIfam" id="TIGR01079">
    <property type="entry name" value="rplX_bact"/>
    <property type="match status" value="1"/>
</dbReference>
<evidence type="ECO:0000256" key="2">
    <source>
        <dbReference type="ARBA" id="ARBA00022980"/>
    </source>
</evidence>
<comment type="caution">
    <text evidence="9">The sequence shown here is derived from an EMBL/GenBank/DDBJ whole genome shotgun (WGS) entry which is preliminary data.</text>
</comment>
<accession>A0A7V9AB98</accession>
<dbReference type="InterPro" id="IPR041988">
    <property type="entry name" value="Ribosomal_uL24_KOW"/>
</dbReference>
<organism evidence="9 10">
    <name type="scientific">Thermogemmata fonticola</name>
    <dbReference type="NCBI Taxonomy" id="2755323"/>
    <lineage>
        <taxon>Bacteria</taxon>
        <taxon>Pseudomonadati</taxon>
        <taxon>Planctomycetota</taxon>
        <taxon>Planctomycetia</taxon>
        <taxon>Gemmatales</taxon>
        <taxon>Gemmataceae</taxon>
        <taxon>Thermogemmata</taxon>
    </lineage>
</organism>
<dbReference type="InterPro" id="IPR057264">
    <property type="entry name" value="Ribosomal_uL24_C"/>
</dbReference>
<evidence type="ECO:0000256" key="1">
    <source>
        <dbReference type="ARBA" id="ARBA00010618"/>
    </source>
</evidence>
<dbReference type="SMART" id="SM00739">
    <property type="entry name" value="KOW"/>
    <property type="match status" value="1"/>
</dbReference>
<dbReference type="Pfam" id="PF17136">
    <property type="entry name" value="ribosomal_L24"/>
    <property type="match status" value="1"/>
</dbReference>
<dbReference type="Gene3D" id="2.30.30.30">
    <property type="match status" value="1"/>
</dbReference>
<keyword evidence="5" id="KW-0694">RNA-binding</keyword>
<dbReference type="CDD" id="cd06089">
    <property type="entry name" value="KOW_RPL26"/>
    <property type="match status" value="1"/>
</dbReference>
<sequence>MHIRKDDIVEVIAGDDKGKRGKVLRVIPEKNQVVVEGINLVYRHVKPSRRNPQGGRISKEMPLDASNVALIDPVQNKPTRVGIRYLPDGSKELYAKRSGTRLRILSKPRPRYAQSANPANR</sequence>
<name>A0A7V9AB98_9BACT</name>
<dbReference type="InterPro" id="IPR008991">
    <property type="entry name" value="Translation_prot_SH3-like_sf"/>
</dbReference>
<feature type="compositionally biased region" description="Basic residues" evidence="7">
    <location>
        <begin position="99"/>
        <end position="110"/>
    </location>
</feature>
<evidence type="ECO:0000313" key="9">
    <source>
        <dbReference type="EMBL" id="MBA2225714.1"/>
    </source>
</evidence>
<dbReference type="GO" id="GO:0005840">
    <property type="term" value="C:ribosome"/>
    <property type="evidence" value="ECO:0007669"/>
    <property type="project" value="UniProtKB-KW"/>
</dbReference>
<comment type="function">
    <text evidence="5">One of the proteins that surrounds the polypeptide exit tunnel on the outside of the subunit.</text>
</comment>
<dbReference type="Pfam" id="PF00467">
    <property type="entry name" value="KOW"/>
    <property type="match status" value="1"/>
</dbReference>
<dbReference type="SUPFAM" id="SSF50104">
    <property type="entry name" value="Translation proteins SH3-like domain"/>
    <property type="match status" value="1"/>
</dbReference>
<dbReference type="AlphaFoldDB" id="A0A7V9AB98"/>
<comment type="function">
    <text evidence="5">One of two assembly initiator proteins, it binds directly to the 5'-end of the 23S rRNA, where it nucleates assembly of the 50S subunit.</text>
</comment>
<dbReference type="GO" id="GO:0003735">
    <property type="term" value="F:structural constituent of ribosome"/>
    <property type="evidence" value="ECO:0007669"/>
    <property type="project" value="InterPro"/>
</dbReference>
<keyword evidence="3 5" id="KW-0687">Ribonucleoprotein</keyword>
<dbReference type="InterPro" id="IPR005825">
    <property type="entry name" value="Ribosomal_uL24_CS"/>
</dbReference>
<dbReference type="GO" id="GO:0006412">
    <property type="term" value="P:translation"/>
    <property type="evidence" value="ECO:0007669"/>
    <property type="project" value="UniProtKB-UniRule"/>
</dbReference>
<proteinExistence type="inferred from homology"/>
<dbReference type="EMBL" id="JACEFB010000002">
    <property type="protein sequence ID" value="MBA2225714.1"/>
    <property type="molecule type" value="Genomic_DNA"/>
</dbReference>
<comment type="subunit">
    <text evidence="5">Part of the 50S ribosomal subunit.</text>
</comment>
<dbReference type="Proteomes" id="UP000542342">
    <property type="component" value="Unassembled WGS sequence"/>
</dbReference>
<evidence type="ECO:0000256" key="4">
    <source>
        <dbReference type="ARBA" id="ARBA00035206"/>
    </source>
</evidence>
<protein>
    <recommendedName>
        <fullName evidence="4 5">Large ribosomal subunit protein uL24</fullName>
    </recommendedName>
</protein>
<comment type="similarity">
    <text evidence="1 5 6">Belongs to the universal ribosomal protein uL24 family.</text>
</comment>
<dbReference type="InterPro" id="IPR003256">
    <property type="entry name" value="Ribosomal_uL24"/>
</dbReference>
<feature type="region of interest" description="Disordered" evidence="7">
    <location>
        <begin position="99"/>
        <end position="121"/>
    </location>
</feature>
<dbReference type="GO" id="GO:0019843">
    <property type="term" value="F:rRNA binding"/>
    <property type="evidence" value="ECO:0007669"/>
    <property type="project" value="UniProtKB-UniRule"/>
</dbReference>
<dbReference type="PROSITE" id="PS01108">
    <property type="entry name" value="RIBOSOMAL_L24"/>
    <property type="match status" value="1"/>
</dbReference>
<feature type="domain" description="KOW" evidence="8">
    <location>
        <begin position="2"/>
        <end position="29"/>
    </location>
</feature>
<dbReference type="InterPro" id="IPR014722">
    <property type="entry name" value="Rib_uL2_dom2"/>
</dbReference>
<dbReference type="GO" id="GO:1990904">
    <property type="term" value="C:ribonucleoprotein complex"/>
    <property type="evidence" value="ECO:0007669"/>
    <property type="project" value="UniProtKB-KW"/>
</dbReference>